<evidence type="ECO:0000313" key="1">
    <source>
        <dbReference type="EMBL" id="VDD32697.1"/>
    </source>
</evidence>
<accession>A0A3P6DMU7</accession>
<protein>
    <submittedName>
        <fullName evidence="1">Uncharacterized protein</fullName>
    </submittedName>
</protein>
<organism evidence="1">
    <name type="scientific">Brassica oleracea</name>
    <name type="common">Wild cabbage</name>
    <dbReference type="NCBI Taxonomy" id="3712"/>
    <lineage>
        <taxon>Eukaryota</taxon>
        <taxon>Viridiplantae</taxon>
        <taxon>Streptophyta</taxon>
        <taxon>Embryophyta</taxon>
        <taxon>Tracheophyta</taxon>
        <taxon>Spermatophyta</taxon>
        <taxon>Magnoliopsida</taxon>
        <taxon>eudicotyledons</taxon>
        <taxon>Gunneridae</taxon>
        <taxon>Pentapetalae</taxon>
        <taxon>rosids</taxon>
        <taxon>malvids</taxon>
        <taxon>Brassicales</taxon>
        <taxon>Brassicaceae</taxon>
        <taxon>Brassiceae</taxon>
        <taxon>Brassica</taxon>
    </lineage>
</organism>
<proteinExistence type="predicted"/>
<dbReference type="AlphaFoldDB" id="A0A3P6DMU7"/>
<sequence>MPISSNTSLMVPNHPSIRARNRATLRMKLIRVCS</sequence>
<gene>
    <name evidence="1" type="ORF">BOLC9T58020H</name>
</gene>
<name>A0A3P6DMU7_BRAOL</name>
<reference evidence="1" key="1">
    <citation type="submission" date="2018-11" db="EMBL/GenBank/DDBJ databases">
        <authorList>
            <consortium name="Genoscope - CEA"/>
            <person name="William W."/>
        </authorList>
    </citation>
    <scope>NUCLEOTIDE SEQUENCE</scope>
</reference>
<dbReference type="EMBL" id="LR031875">
    <property type="protein sequence ID" value="VDD32697.1"/>
    <property type="molecule type" value="Genomic_DNA"/>
</dbReference>